<dbReference type="Gene3D" id="3.10.450.50">
    <property type="match status" value="2"/>
</dbReference>
<feature type="compositionally biased region" description="Polar residues" evidence="1">
    <location>
        <begin position="251"/>
        <end position="260"/>
    </location>
</feature>
<comment type="caution">
    <text evidence="3">The sequence shown here is derived from an EMBL/GenBank/DDBJ whole genome shotgun (WGS) entry which is preliminary data.</text>
</comment>
<feature type="region of interest" description="Disordered" evidence="1">
    <location>
        <begin position="239"/>
        <end position="261"/>
    </location>
</feature>
<evidence type="ECO:0000313" key="3">
    <source>
        <dbReference type="EMBL" id="CAE6973597.1"/>
    </source>
</evidence>
<dbReference type="AlphaFoldDB" id="A0A812I3Y0"/>
<dbReference type="InterPro" id="IPR032710">
    <property type="entry name" value="NTF2-like_dom_sf"/>
</dbReference>
<dbReference type="OrthoDB" id="201750at2759"/>
<gene>
    <name evidence="3" type="ORF">SNAT2548_LOCUS2838</name>
</gene>
<dbReference type="PANTHER" id="PTHR33698:SF3">
    <property type="entry name" value="OS09G0266000 PROTEIN"/>
    <property type="match status" value="1"/>
</dbReference>
<evidence type="ECO:0000313" key="4">
    <source>
        <dbReference type="Proteomes" id="UP000604046"/>
    </source>
</evidence>
<feature type="domain" description="SnoaL-like" evidence="2">
    <location>
        <begin position="280"/>
        <end position="362"/>
    </location>
</feature>
<accession>A0A812I3Y0</accession>
<evidence type="ECO:0000259" key="2">
    <source>
        <dbReference type="Pfam" id="PF12680"/>
    </source>
</evidence>
<name>A0A812I3Y0_9DINO</name>
<dbReference type="Proteomes" id="UP000604046">
    <property type="component" value="Unassembled WGS sequence"/>
</dbReference>
<keyword evidence="4" id="KW-1185">Reference proteome</keyword>
<reference evidence="3" key="1">
    <citation type="submission" date="2021-02" db="EMBL/GenBank/DDBJ databases">
        <authorList>
            <person name="Dougan E. K."/>
            <person name="Rhodes N."/>
            <person name="Thang M."/>
            <person name="Chan C."/>
        </authorList>
    </citation>
    <scope>NUCLEOTIDE SEQUENCE</scope>
</reference>
<proteinExistence type="predicted"/>
<sequence>MWPVFAQGMLASLPPQTGLARQQREHCVKGLPSVTAAGIPKNVQSKENIEWWPTRTCALNAVGLAFVAAQCRRRRALTSLQVARRDLLGTGLLWVGAEQASASESRTNPTAPEVVKTLWAGGLSKGEDLDAWTAAFAADCLYEDLYYGQPATGRDELRSLLQDKLLPKGARMILDHVSDGRSSCGFTWHIEQEGVGTGQRGLCFLRLNSSGKVAYVREVGEPLFKAGVLTEQLLQALTKDQPKKVRAPSGPSKSNQQNPRTAGDVVKYLYGDVQQTGGDAVQFYAEDVVYEDMNYETPFVGKSAVEGFLNRFQDIEGVTFVLEEVSDGDQAVGFTYHINIAGQPRGIRGAAFYEVNDQGKVKYVRDVPESAAKPPPVQQAARLLRPGLRRLQPASPLPGDIGKA</sequence>
<dbReference type="InterPro" id="IPR037401">
    <property type="entry name" value="SnoaL-like"/>
</dbReference>
<dbReference type="EMBL" id="CAJNDS010000170">
    <property type="protein sequence ID" value="CAE6973597.1"/>
    <property type="molecule type" value="Genomic_DNA"/>
</dbReference>
<evidence type="ECO:0000256" key="1">
    <source>
        <dbReference type="SAM" id="MobiDB-lite"/>
    </source>
</evidence>
<organism evidence="3 4">
    <name type="scientific">Symbiodinium natans</name>
    <dbReference type="NCBI Taxonomy" id="878477"/>
    <lineage>
        <taxon>Eukaryota</taxon>
        <taxon>Sar</taxon>
        <taxon>Alveolata</taxon>
        <taxon>Dinophyceae</taxon>
        <taxon>Suessiales</taxon>
        <taxon>Symbiodiniaceae</taxon>
        <taxon>Symbiodinium</taxon>
    </lineage>
</organism>
<dbReference type="PANTHER" id="PTHR33698">
    <property type="entry name" value="NUCLEAR TRANSPORT FACTOR 2 (NTF2)-LIKE PROTEIN"/>
    <property type="match status" value="1"/>
</dbReference>
<dbReference type="Pfam" id="PF12680">
    <property type="entry name" value="SnoaL_2"/>
    <property type="match status" value="1"/>
</dbReference>
<protein>
    <recommendedName>
        <fullName evidence="2">SnoaL-like domain-containing protein</fullName>
    </recommendedName>
</protein>
<dbReference type="SUPFAM" id="SSF54427">
    <property type="entry name" value="NTF2-like"/>
    <property type="match status" value="2"/>
</dbReference>